<dbReference type="Gene3D" id="3.40.1440.10">
    <property type="entry name" value="GIY-YIG endonuclease"/>
    <property type="match status" value="1"/>
</dbReference>
<protein>
    <submittedName>
        <fullName evidence="2">Endonuclease</fullName>
    </submittedName>
</protein>
<dbReference type="AlphaFoldDB" id="A0A2Z5U5G0"/>
<gene>
    <name evidence="2" type="ORF">SR187_8775</name>
</gene>
<organism evidence="2 3">
    <name type="scientific">Streptococcus ruminantium</name>
    <dbReference type="NCBI Taxonomy" id="1917441"/>
    <lineage>
        <taxon>Bacteria</taxon>
        <taxon>Bacillati</taxon>
        <taxon>Bacillota</taxon>
        <taxon>Bacilli</taxon>
        <taxon>Lactobacillales</taxon>
        <taxon>Streptococcaceae</taxon>
        <taxon>Streptococcus</taxon>
    </lineage>
</organism>
<dbReference type="PROSITE" id="PS50164">
    <property type="entry name" value="GIY_YIG"/>
    <property type="match status" value="1"/>
</dbReference>
<keyword evidence="2" id="KW-0540">Nuclease</keyword>
<evidence type="ECO:0000313" key="2">
    <source>
        <dbReference type="EMBL" id="BBA93358.1"/>
    </source>
</evidence>
<feature type="domain" description="GIY-YIG" evidence="1">
    <location>
        <begin position="174"/>
        <end position="272"/>
    </location>
</feature>
<dbReference type="OrthoDB" id="89044at2"/>
<evidence type="ECO:0000259" key="1">
    <source>
        <dbReference type="PROSITE" id="PS50164"/>
    </source>
</evidence>
<dbReference type="KEGG" id="srq:SR187_8775"/>
<name>A0A2Z5U5G0_9STRE</name>
<dbReference type="GO" id="GO:0004519">
    <property type="term" value="F:endonuclease activity"/>
    <property type="evidence" value="ECO:0007669"/>
    <property type="project" value="UniProtKB-KW"/>
</dbReference>
<reference evidence="2 3" key="1">
    <citation type="journal article" date="2018" name="Genome Biol. Evol.">
        <title>Complete Genome Sequence of Streptococcus ruminantium sp. nov. GUT-187T (=DSM 104980T =JCM 31869T), the Type Strain of S. ruminantium, and Comparison with Genome Sequences of Streptococcus suis Strains.</title>
        <authorList>
            <person name="Tohya M."/>
            <person name="Sekizaki T."/>
            <person name="Miyoshi-Akiyama T."/>
        </authorList>
    </citation>
    <scope>NUCLEOTIDE SEQUENCE [LARGE SCALE GENOMIC DNA]</scope>
    <source>
        <strain evidence="2 3">GUT187T</strain>
    </source>
</reference>
<keyword evidence="2" id="KW-0255">Endonuclease</keyword>
<dbReference type="GeneID" id="52230258"/>
<dbReference type="InterPro" id="IPR000305">
    <property type="entry name" value="GIY-YIG_endonuc"/>
</dbReference>
<dbReference type="SUPFAM" id="SSF82771">
    <property type="entry name" value="GIY-YIG endonuclease"/>
    <property type="match status" value="1"/>
</dbReference>
<dbReference type="CDD" id="cd10446">
    <property type="entry name" value="GIY-YIG_unchar_1"/>
    <property type="match status" value="1"/>
</dbReference>
<dbReference type="Proteomes" id="UP000269331">
    <property type="component" value="Chromosome"/>
</dbReference>
<dbReference type="RefSeq" id="WP_120172214.1">
    <property type="nucleotide sequence ID" value="NZ_AP018400.1"/>
</dbReference>
<keyword evidence="2" id="KW-0378">Hydrolase</keyword>
<dbReference type="InterPro" id="IPR035901">
    <property type="entry name" value="GIY-YIG_endonuc_sf"/>
</dbReference>
<proteinExistence type="predicted"/>
<accession>A0A2Z5U5G0</accession>
<sequence length="273" mass="31892">MIRLQDLLQFSEEKLPRVKVKFNNWTGENPLQNYLSDPETVDNFNLFWRNKNRNYSVGDIAINLIQMGHDKWLLTTIKRVTKELGVTFGQNYTGEVLEEYSPYFAHLILHCKRPGRASVFSFQTVIDHLEVHQLLPEVYGGEEFPGYDNICLTYQQLESILRLGKKDWLTALTNQKAVYLITDTYTGKLYVGSATSDYGMLLSRWQSYIQNGHGGNKELLALVNREGFDYVKKYFQYSVLENYNAKIDDKCVLGRETYWKQVLKTREFGYNEN</sequence>
<dbReference type="EMBL" id="AP018400">
    <property type="protein sequence ID" value="BBA93358.1"/>
    <property type="molecule type" value="Genomic_DNA"/>
</dbReference>
<evidence type="ECO:0000313" key="3">
    <source>
        <dbReference type="Proteomes" id="UP000269331"/>
    </source>
</evidence>